<proteinExistence type="predicted"/>
<dbReference type="EMBL" id="HACG01031406">
    <property type="protein sequence ID" value="CEK78271.1"/>
    <property type="molecule type" value="Transcribed_RNA"/>
</dbReference>
<accession>A0A0B7ADZ1</accession>
<gene>
    <name evidence="1" type="primary">ORF109237</name>
</gene>
<reference evidence="1" key="1">
    <citation type="submission" date="2014-12" db="EMBL/GenBank/DDBJ databases">
        <title>Insight into the proteome of Arion vulgaris.</title>
        <authorList>
            <person name="Aradska J."/>
            <person name="Bulat T."/>
            <person name="Smidak R."/>
            <person name="Sarate P."/>
            <person name="Gangsoo J."/>
            <person name="Sialana F."/>
            <person name="Bilban M."/>
            <person name="Lubec G."/>
        </authorList>
    </citation>
    <scope>NUCLEOTIDE SEQUENCE</scope>
    <source>
        <tissue evidence="1">Skin</tissue>
    </source>
</reference>
<organism evidence="1">
    <name type="scientific">Arion vulgaris</name>
    <dbReference type="NCBI Taxonomy" id="1028688"/>
    <lineage>
        <taxon>Eukaryota</taxon>
        <taxon>Metazoa</taxon>
        <taxon>Spiralia</taxon>
        <taxon>Lophotrochozoa</taxon>
        <taxon>Mollusca</taxon>
        <taxon>Gastropoda</taxon>
        <taxon>Heterobranchia</taxon>
        <taxon>Euthyneura</taxon>
        <taxon>Panpulmonata</taxon>
        <taxon>Eupulmonata</taxon>
        <taxon>Stylommatophora</taxon>
        <taxon>Helicina</taxon>
        <taxon>Arionoidea</taxon>
        <taxon>Arionidae</taxon>
        <taxon>Arion</taxon>
    </lineage>
</organism>
<evidence type="ECO:0000313" key="1">
    <source>
        <dbReference type="EMBL" id="CEK78271.1"/>
    </source>
</evidence>
<dbReference type="AlphaFoldDB" id="A0A0B7ADZ1"/>
<name>A0A0B7ADZ1_9EUPU</name>
<protein>
    <submittedName>
        <fullName evidence="1">Uncharacterized protein</fullName>
    </submittedName>
</protein>
<sequence length="59" mass="7144">MDRKKRKNTNVLKELIVKDNWLIYRKIIYFGHIKCHDGLERTLGGHGLQRQTKKMTTRY</sequence>